<proteinExistence type="predicted"/>
<dbReference type="EMBL" id="JABAIM010000001">
    <property type="protein sequence ID" value="NLR74555.1"/>
    <property type="molecule type" value="Genomic_DNA"/>
</dbReference>
<sequence>MRVGLFVTCLADLNRPSVALATLKLLEQGGHEVVVPAQQTCCGQPALNGGHRALARQLAQKLMAEFADCDCVVLPSGSCAVTLRLHYAELFEQAEEQARARQFGSRVYELSQFLTEVAPQPVTVQRALRITYHDSCSGLRELGIQQQPRALLQQVAGLELQEMHEADQCCGFGGTFALKYGELSCKITDRKCSNIEASGADMVVGGDLGCLMNMEGRLRARGSRVQVRHFAELLVDGED</sequence>
<keyword evidence="3" id="KW-1185">Reference proteome</keyword>
<reference evidence="2 3" key="1">
    <citation type="submission" date="2020-04" db="EMBL/GenBank/DDBJ databases">
        <title>Draft genome of Leeia sp. IMCC25680.</title>
        <authorList>
            <person name="Song J."/>
            <person name="Cho J.-C."/>
        </authorList>
    </citation>
    <scope>NUCLEOTIDE SEQUENCE [LARGE SCALE GENOMIC DNA]</scope>
    <source>
        <strain evidence="2 3">IMCC25680</strain>
    </source>
</reference>
<organism evidence="2 3">
    <name type="scientific">Leeia aquatica</name>
    <dbReference type="NCBI Taxonomy" id="2725557"/>
    <lineage>
        <taxon>Bacteria</taxon>
        <taxon>Pseudomonadati</taxon>
        <taxon>Pseudomonadota</taxon>
        <taxon>Betaproteobacteria</taxon>
        <taxon>Neisseriales</taxon>
        <taxon>Leeiaceae</taxon>
        <taxon>Leeia</taxon>
    </lineage>
</organism>
<feature type="domain" description="Cysteine-rich" evidence="1">
    <location>
        <begin position="130"/>
        <end position="214"/>
    </location>
</feature>
<dbReference type="PANTHER" id="PTHR30296">
    <property type="entry name" value="UNCHARACTERIZED PROTEIN YKGE"/>
    <property type="match status" value="1"/>
</dbReference>
<dbReference type="InterPro" id="IPR004017">
    <property type="entry name" value="Cys_rich_dom"/>
</dbReference>
<gene>
    <name evidence="2" type="ORF">HF682_05225</name>
</gene>
<evidence type="ECO:0000259" key="1">
    <source>
        <dbReference type="Pfam" id="PF02754"/>
    </source>
</evidence>
<evidence type="ECO:0000313" key="2">
    <source>
        <dbReference type="EMBL" id="NLR74555.1"/>
    </source>
</evidence>
<accession>A0A847S6V7</accession>
<feature type="domain" description="Cysteine-rich" evidence="1">
    <location>
        <begin position="3"/>
        <end position="84"/>
    </location>
</feature>
<dbReference type="GO" id="GO:0016491">
    <property type="term" value="F:oxidoreductase activity"/>
    <property type="evidence" value="ECO:0007669"/>
    <property type="project" value="UniProtKB-ARBA"/>
</dbReference>
<dbReference type="PANTHER" id="PTHR30296:SF0">
    <property type="entry name" value="LACTATE UTILIZATION PROTEIN A"/>
    <property type="match status" value="1"/>
</dbReference>
<dbReference type="Pfam" id="PF02754">
    <property type="entry name" value="CCG"/>
    <property type="match status" value="2"/>
</dbReference>
<dbReference type="AlphaFoldDB" id="A0A847S6V7"/>
<dbReference type="RefSeq" id="WP_168876167.1">
    <property type="nucleotide sequence ID" value="NZ_JABAIM010000001.1"/>
</dbReference>
<protein>
    <submittedName>
        <fullName evidence="2">(Fe-S)-binding protein</fullName>
    </submittedName>
</protein>
<dbReference type="Proteomes" id="UP000587991">
    <property type="component" value="Unassembled WGS sequence"/>
</dbReference>
<comment type="caution">
    <text evidence="2">The sequence shown here is derived from an EMBL/GenBank/DDBJ whole genome shotgun (WGS) entry which is preliminary data.</text>
</comment>
<evidence type="ECO:0000313" key="3">
    <source>
        <dbReference type="Proteomes" id="UP000587991"/>
    </source>
</evidence>
<dbReference type="GO" id="GO:0005829">
    <property type="term" value="C:cytosol"/>
    <property type="evidence" value="ECO:0007669"/>
    <property type="project" value="TreeGrafter"/>
</dbReference>
<name>A0A847S6V7_9NEIS</name>